<keyword evidence="1" id="KW-0812">Transmembrane</keyword>
<dbReference type="eggNOG" id="ENOG50311GR">
    <property type="taxonomic scope" value="Bacteria"/>
</dbReference>
<protein>
    <recommendedName>
        <fullName evidence="4">Redox-active disulfide protein 2</fullName>
    </recommendedName>
</protein>
<keyword evidence="1" id="KW-0472">Membrane</keyword>
<feature type="transmembrane region" description="Helical" evidence="1">
    <location>
        <begin position="47"/>
        <end position="67"/>
    </location>
</feature>
<organism evidence="2 3">
    <name type="scientific">Cellulophaga baltica</name>
    <dbReference type="NCBI Taxonomy" id="76594"/>
    <lineage>
        <taxon>Bacteria</taxon>
        <taxon>Pseudomonadati</taxon>
        <taxon>Bacteroidota</taxon>
        <taxon>Flavobacteriia</taxon>
        <taxon>Flavobacteriales</taxon>
        <taxon>Flavobacteriaceae</taxon>
        <taxon>Cellulophaga</taxon>
    </lineage>
</organism>
<feature type="transmembrane region" description="Helical" evidence="1">
    <location>
        <begin position="20"/>
        <end position="41"/>
    </location>
</feature>
<dbReference type="EMBL" id="FNBD01000002">
    <property type="protein sequence ID" value="SDE64461.1"/>
    <property type="molecule type" value="Genomic_DNA"/>
</dbReference>
<proteinExistence type="predicted"/>
<evidence type="ECO:0000313" key="2">
    <source>
        <dbReference type="EMBL" id="SDE64461.1"/>
    </source>
</evidence>
<gene>
    <name evidence="2" type="ORF">SAMN04487992_102392</name>
</gene>
<evidence type="ECO:0000313" key="3">
    <source>
        <dbReference type="Proteomes" id="UP000182114"/>
    </source>
</evidence>
<sequence>MNLAEKTSEKLQGELKVMKVITRALIGVLGALFLFCVYGLLTNEDNTFFISMIVVPIVLGAIIPLNYAEMKKIKTQLESQKSTDLNSNLQV</sequence>
<evidence type="ECO:0008006" key="4">
    <source>
        <dbReference type="Google" id="ProtNLM"/>
    </source>
</evidence>
<dbReference type="AlphaFoldDB" id="A0A1G7ELD0"/>
<name>A0A1G7ELD0_9FLAO</name>
<accession>A0A1G7ELD0</accession>
<dbReference type="RefSeq" id="WP_074537612.1">
    <property type="nucleotide sequence ID" value="NZ_FNBD01000002.1"/>
</dbReference>
<reference evidence="3" key="1">
    <citation type="submission" date="2016-10" db="EMBL/GenBank/DDBJ databases">
        <authorList>
            <person name="Varghese N."/>
            <person name="Submissions S."/>
        </authorList>
    </citation>
    <scope>NUCLEOTIDE SEQUENCE [LARGE SCALE GENOMIC DNA]</scope>
    <source>
        <strain evidence="3">DSM 24729</strain>
    </source>
</reference>
<keyword evidence="1" id="KW-1133">Transmembrane helix</keyword>
<dbReference type="Proteomes" id="UP000182114">
    <property type="component" value="Unassembled WGS sequence"/>
</dbReference>
<evidence type="ECO:0000256" key="1">
    <source>
        <dbReference type="SAM" id="Phobius"/>
    </source>
</evidence>
<keyword evidence="3" id="KW-1185">Reference proteome</keyword>